<dbReference type="AlphaFoldDB" id="A0A1S9DGU6"/>
<dbReference type="SUPFAM" id="SSF52833">
    <property type="entry name" value="Thioredoxin-like"/>
    <property type="match status" value="1"/>
</dbReference>
<keyword evidence="1" id="KW-0547">Nucleotide-binding</keyword>
<dbReference type="CDD" id="cd03443">
    <property type="entry name" value="PaaI_thioesterase"/>
    <property type="match status" value="1"/>
</dbReference>
<evidence type="ECO:0000313" key="5">
    <source>
        <dbReference type="EMBL" id="OOO08301.1"/>
    </source>
</evidence>
<accession>A0A1S9DGU6</accession>
<dbReference type="GO" id="GO:0005739">
    <property type="term" value="C:mitochondrion"/>
    <property type="evidence" value="ECO:0007669"/>
    <property type="project" value="TreeGrafter"/>
</dbReference>
<dbReference type="OrthoDB" id="415706at2759"/>
<dbReference type="GO" id="GO:0008017">
    <property type="term" value="F:microtubule binding"/>
    <property type="evidence" value="ECO:0007669"/>
    <property type="project" value="TreeGrafter"/>
</dbReference>
<dbReference type="InterPro" id="IPR045063">
    <property type="entry name" value="Dynamin_N"/>
</dbReference>
<dbReference type="VEuPathDB" id="FungiDB:AO090020000704"/>
<dbReference type="GO" id="GO:0006897">
    <property type="term" value="P:endocytosis"/>
    <property type="evidence" value="ECO:0007669"/>
    <property type="project" value="TreeGrafter"/>
</dbReference>
<dbReference type="VEuPathDB" id="FungiDB:AO090020000703"/>
<dbReference type="GO" id="GO:0016020">
    <property type="term" value="C:membrane"/>
    <property type="evidence" value="ECO:0007669"/>
    <property type="project" value="TreeGrafter"/>
</dbReference>
<dbReference type="InterPro" id="IPR036249">
    <property type="entry name" value="Thioredoxin-like_sf"/>
</dbReference>
<comment type="caution">
    <text evidence="5">The sequence shown here is derived from an EMBL/GenBank/DDBJ whole genome shotgun (WGS) entry which is preliminary data.</text>
</comment>
<dbReference type="GO" id="GO:0000266">
    <property type="term" value="P:mitochondrial fission"/>
    <property type="evidence" value="ECO:0007669"/>
    <property type="project" value="TreeGrafter"/>
</dbReference>
<evidence type="ECO:0000259" key="4">
    <source>
        <dbReference type="PROSITE" id="PS51388"/>
    </source>
</evidence>
<dbReference type="InterPro" id="IPR006683">
    <property type="entry name" value="Thioestr_dom"/>
</dbReference>
<dbReference type="InterPro" id="IPR020850">
    <property type="entry name" value="GED_dom"/>
</dbReference>
<dbReference type="EMBL" id="MKZY01000005">
    <property type="protein sequence ID" value="OOO08301.1"/>
    <property type="molecule type" value="Genomic_DNA"/>
</dbReference>
<dbReference type="Pfam" id="PF03061">
    <property type="entry name" value="4HBT"/>
    <property type="match status" value="1"/>
</dbReference>
<dbReference type="SUPFAM" id="SSF54637">
    <property type="entry name" value="Thioesterase/thiol ester dehydrase-isomerase"/>
    <property type="match status" value="1"/>
</dbReference>
<dbReference type="CDD" id="cd02970">
    <property type="entry name" value="PRX_like2"/>
    <property type="match status" value="1"/>
</dbReference>
<dbReference type="VEuPathDB" id="FungiDB:AO090020000705"/>
<dbReference type="GO" id="GO:0005874">
    <property type="term" value="C:microtubule"/>
    <property type="evidence" value="ECO:0007669"/>
    <property type="project" value="TreeGrafter"/>
</dbReference>
<evidence type="ECO:0000313" key="6">
    <source>
        <dbReference type="Proteomes" id="UP000190312"/>
    </source>
</evidence>
<dbReference type="PANTHER" id="PTHR11566:SF146">
    <property type="entry name" value="FAMILY GTPASE, PUTATIVE (AFU_ORTHOLOGUE AFUA_4G14300)-RELATED"/>
    <property type="match status" value="1"/>
</dbReference>
<dbReference type="GO" id="GO:0048312">
    <property type="term" value="P:intracellular distribution of mitochondria"/>
    <property type="evidence" value="ECO:0007669"/>
    <property type="project" value="TreeGrafter"/>
</dbReference>
<organism evidence="5 6">
    <name type="scientific">Aspergillus oryzae</name>
    <name type="common">Yellow koji mold</name>
    <dbReference type="NCBI Taxonomy" id="5062"/>
    <lineage>
        <taxon>Eukaryota</taxon>
        <taxon>Fungi</taxon>
        <taxon>Dikarya</taxon>
        <taxon>Ascomycota</taxon>
        <taxon>Pezizomycotina</taxon>
        <taxon>Eurotiomycetes</taxon>
        <taxon>Eurotiomycetidae</taxon>
        <taxon>Eurotiales</taxon>
        <taxon>Aspergillaceae</taxon>
        <taxon>Aspergillus</taxon>
        <taxon>Aspergillus subgen. Circumdati</taxon>
    </lineage>
</organism>
<protein>
    <submittedName>
        <fullName evidence="5">Dynamin family protein</fullName>
    </submittedName>
</protein>
<dbReference type="Gene3D" id="3.40.30.10">
    <property type="entry name" value="Glutaredoxin"/>
    <property type="match status" value="1"/>
</dbReference>
<keyword evidence="2" id="KW-0342">GTP-binding</keyword>
<dbReference type="PRINTS" id="PR00195">
    <property type="entry name" value="DYNAMIN"/>
</dbReference>
<dbReference type="InterPro" id="IPR032801">
    <property type="entry name" value="PXL2A/B/C"/>
</dbReference>
<dbReference type="InterPro" id="IPR000375">
    <property type="entry name" value="Dynamin_stalk"/>
</dbReference>
<feature type="domain" description="GED" evidence="4">
    <location>
        <begin position="1065"/>
        <end position="1156"/>
    </location>
</feature>
<dbReference type="Pfam" id="PF00350">
    <property type="entry name" value="Dynamin_N"/>
    <property type="match status" value="1"/>
</dbReference>
<dbReference type="InterPro" id="IPR029069">
    <property type="entry name" value="HotDog_dom_sf"/>
</dbReference>
<dbReference type="SUPFAM" id="SSF52540">
    <property type="entry name" value="P-loop containing nucleoside triphosphate hydrolases"/>
    <property type="match status" value="1"/>
</dbReference>
<feature type="region of interest" description="Disordered" evidence="3">
    <location>
        <begin position="1"/>
        <end position="21"/>
    </location>
</feature>
<dbReference type="InterPro" id="IPR022812">
    <property type="entry name" value="Dynamin"/>
</dbReference>
<dbReference type="InterPro" id="IPR001401">
    <property type="entry name" value="Dynamin_GTPase"/>
</dbReference>
<gene>
    <name evidence="5" type="ORF">OAory_01095970</name>
</gene>
<dbReference type="GO" id="GO:0005525">
    <property type="term" value="F:GTP binding"/>
    <property type="evidence" value="ECO:0007669"/>
    <property type="project" value="InterPro"/>
</dbReference>
<dbReference type="Gene3D" id="3.10.129.10">
    <property type="entry name" value="Hotdog Thioesterase"/>
    <property type="match status" value="1"/>
</dbReference>
<dbReference type="PROSITE" id="PS51388">
    <property type="entry name" value="GED"/>
    <property type="match status" value="1"/>
</dbReference>
<dbReference type="PANTHER" id="PTHR11566">
    <property type="entry name" value="DYNAMIN"/>
    <property type="match status" value="1"/>
</dbReference>
<name>A0A1S9DGU6_ASPOZ</name>
<evidence type="ECO:0000256" key="2">
    <source>
        <dbReference type="ARBA" id="ARBA00023134"/>
    </source>
</evidence>
<dbReference type="eggNOG" id="KOG0446">
    <property type="taxonomic scope" value="Eukaryota"/>
</dbReference>
<dbReference type="Pfam" id="PF01031">
    <property type="entry name" value="Dynamin_M"/>
    <property type="match status" value="1"/>
</dbReference>
<proteinExistence type="predicted"/>
<reference evidence="5 6" key="1">
    <citation type="submission" date="2016-10" db="EMBL/GenBank/DDBJ databases">
        <title>Genome sequencing of Aspergillus oryzae BCC7051.</title>
        <authorList>
            <person name="Thammarongtham C."/>
            <person name="Vorapreeda T."/>
            <person name="Nookaew I."/>
            <person name="Srisuk T."/>
            <person name="Land M."/>
            <person name="Jeennor S."/>
            <person name="Laoteng K."/>
        </authorList>
    </citation>
    <scope>NUCLEOTIDE SEQUENCE [LARGE SCALE GENOMIC DNA]</scope>
    <source>
        <strain evidence="5 6">BCC7051</strain>
    </source>
</reference>
<dbReference type="InterPro" id="IPR027417">
    <property type="entry name" value="P-loop_NTPase"/>
</dbReference>
<dbReference type="CDD" id="cd08771">
    <property type="entry name" value="DLP_1"/>
    <property type="match status" value="1"/>
</dbReference>
<evidence type="ECO:0000256" key="1">
    <source>
        <dbReference type="ARBA" id="ARBA00022741"/>
    </source>
</evidence>
<dbReference type="GO" id="GO:0016559">
    <property type="term" value="P:peroxisome fission"/>
    <property type="evidence" value="ECO:0007669"/>
    <property type="project" value="TreeGrafter"/>
</dbReference>
<evidence type="ECO:0000256" key="3">
    <source>
        <dbReference type="SAM" id="MobiDB-lite"/>
    </source>
</evidence>
<sequence>MSANPPSTAEPKAAVDTASDSNHLQDFQGEVQTNDQLPSVETLRKIQDYSVLDRHGKSHPFKSLHSGPGVAQRVLVIFVRHFFCGSCQEFLRTLSASITPKALEPLATSTSVVIIGCGDPGLIEMYEKETNCQFPIYTDPTRQLYQDLDMMCSLALGSQPAYISKGMARIVGESMMQAVKYIPSGLAHKSGYYKQIGGEFLFELLDSNADMTGEEEKQVTWCHRMKTTRDHTEIPELMQLLENASLTFFAALPCSRPYLNDSSPYQLITLPSRYKKNDSSDMFFRETMNTPSTFPHTLAFIRKEILRSNHLTWENLDREQIGPDIVLLVHLGSGGNGFRDTAHGGVLAALLDETLGCCIESWAIQLHASEQASSATRPRSYTAKLNILYHAPVESPGIIIVHAWFKKREGRKWFLGAKILGGNGRTRAEASALWISERVTVINLGAKMGKRVRHFVGVESSEQLAFIDELQALGLSNTINLPELVVVGDQNTGKSSVLQAITEVSFPVKDTMCTRFPIQISFRQTSAAKELPVKATVVPGPLSEEDDELLARVEDFLIEKKELTSEVMEEIIDKATECIFGDQKSTKQLTLSDATLRIERSGPDEMHWTIVDLPGLIRGKKSGKGVDGLNDAGNGVNEESHVRNNAAVAEELARTYLNNERNIILVVVDNVDVERHKTFELIEEIPSLQTRCIGVLTKCDRKQEGSDHWMIKLLQNDLATVPHLDHGWFGLRNRLPIERDSSDAERDEMELKEFAKPAWEGLSKDRTGIRSLMSYIDKERRAQIQKEIPHIITEITQHLRECEANLKRMGESRTTARAQRYYVLQFCNEMQKMAEGTLRGQHQDIPSTDAKAMLRYKIRLRLDQFRDDMCRSENIAIKFTDYRADLEWLKSQSSDPRVWEEHVVNGQGLYAAIAQEAKICEGRSLPGSVHPDVEEKLFRKLSVHWEGIAREFVEDVKIMVTDCYNILLKIAIPNSKVRLEVSRIVGKTLEEWNKDADTALRELVEDNQARPLITRNPSLLSFTSMTDEILLGHSSNNKAANGKANGGSNGEDVGPYFIPTSLNQILSARARLDGYYDIALWRFIDNVAMQVMERHVLGPKCPMRIVSADRFAQLDDTELNTVAGEDEADTRMRARLERTRSRYQKALERWERLRVL</sequence>
<dbReference type="Gene3D" id="3.40.50.300">
    <property type="entry name" value="P-loop containing nucleotide triphosphate hydrolases"/>
    <property type="match status" value="1"/>
</dbReference>
<dbReference type="GO" id="GO:0003924">
    <property type="term" value="F:GTPase activity"/>
    <property type="evidence" value="ECO:0007669"/>
    <property type="project" value="InterPro"/>
</dbReference>
<dbReference type="FunFam" id="3.40.30.10:FF:000404">
    <property type="entry name" value="WGS project CABT00000000 data, contig 2.14"/>
    <property type="match status" value="1"/>
</dbReference>
<dbReference type="Pfam" id="PF13911">
    <property type="entry name" value="AhpC-TSA_2"/>
    <property type="match status" value="1"/>
</dbReference>
<dbReference type="SMART" id="SM00053">
    <property type="entry name" value="DYNc"/>
    <property type="match status" value="1"/>
</dbReference>
<dbReference type="Proteomes" id="UP000190312">
    <property type="component" value="Unassembled WGS sequence"/>
</dbReference>